<evidence type="ECO:0000313" key="2">
    <source>
        <dbReference type="Proteomes" id="UP000003880"/>
    </source>
</evidence>
<comment type="caution">
    <text evidence="1">The sequence shown here is derived from an EMBL/GenBank/DDBJ whole genome shotgun (WGS) entry which is preliminary data.</text>
</comment>
<evidence type="ECO:0000313" key="1">
    <source>
        <dbReference type="EMBL" id="EFE06376.1"/>
    </source>
</evidence>
<name>D4BIY3_9ENTR</name>
<reference evidence="1 2" key="1">
    <citation type="submission" date="2010-02" db="EMBL/GenBank/DDBJ databases">
        <authorList>
            <person name="Weinstock G."/>
            <person name="Sodergren E."/>
            <person name="Clifton S."/>
            <person name="Fulton L."/>
            <person name="Fulton B."/>
            <person name="Courtney L."/>
            <person name="Fronick C."/>
            <person name="Harrison M."/>
            <person name="Strong C."/>
            <person name="Farmer C."/>
            <person name="Delahaunty K."/>
            <person name="Markovic C."/>
            <person name="Hall O."/>
            <person name="Minx P."/>
            <person name="Tomlinson C."/>
            <person name="Mitreva M."/>
            <person name="Nelson J."/>
            <person name="Hou S."/>
            <person name="Wollam A."/>
            <person name="Pepin K.H."/>
            <person name="Johnson M."/>
            <person name="Bhonagiri V."/>
            <person name="Zhang X."/>
            <person name="Suruliraj S."/>
            <person name="Warren W."/>
            <person name="Chinwalla A."/>
            <person name="Mardis E.R."/>
            <person name="Wilson R.K."/>
        </authorList>
    </citation>
    <scope>NUCLEOTIDE SEQUENCE [LARGE SCALE GENOMIC DNA]</scope>
    <source>
        <strain evidence="1 2">ATCC 29220</strain>
    </source>
</reference>
<protein>
    <submittedName>
        <fullName evidence="1">Uncharacterized protein</fullName>
    </submittedName>
</protein>
<gene>
    <name evidence="1" type="ORF">CIT292_10499</name>
</gene>
<dbReference type="Proteomes" id="UP000003880">
    <property type="component" value="Unassembled WGS sequence"/>
</dbReference>
<dbReference type="AlphaFoldDB" id="D4BIY3"/>
<sequence>MRRLLQSCCPQPPWVSSRIWGKDSVVVKMASWLDYMRLAMPDGAFAYQAYGKCFCRLDKAFYAAIRQTHQSKSKGCARICVTRGSGGG</sequence>
<proteinExistence type="predicted"/>
<accession>D4BIY3</accession>
<organism evidence="1 2">
    <name type="scientific">Citrobacter youngae ATCC 29220</name>
    <dbReference type="NCBI Taxonomy" id="500640"/>
    <lineage>
        <taxon>Bacteria</taxon>
        <taxon>Pseudomonadati</taxon>
        <taxon>Pseudomonadota</taxon>
        <taxon>Gammaproteobacteria</taxon>
        <taxon>Enterobacterales</taxon>
        <taxon>Enterobacteriaceae</taxon>
        <taxon>Citrobacter</taxon>
        <taxon>Citrobacter freundii complex</taxon>
    </lineage>
</organism>
<dbReference type="HOGENOM" id="CLU_2463527_0_0_6"/>
<dbReference type="EMBL" id="ABWL02000023">
    <property type="protein sequence ID" value="EFE06376.1"/>
    <property type="molecule type" value="Genomic_DNA"/>
</dbReference>